<evidence type="ECO:0000313" key="7">
    <source>
        <dbReference type="EMBL" id="KAL2650384.1"/>
    </source>
</evidence>
<feature type="transmembrane region" description="Helical" evidence="6">
    <location>
        <begin position="453"/>
        <end position="474"/>
    </location>
</feature>
<feature type="transmembrane region" description="Helical" evidence="6">
    <location>
        <begin position="287"/>
        <end position="305"/>
    </location>
</feature>
<keyword evidence="5 6" id="KW-0472">Membrane</keyword>
<keyword evidence="8" id="KW-1185">Reference proteome</keyword>
<dbReference type="Proteomes" id="UP001605036">
    <property type="component" value="Unassembled WGS sequence"/>
</dbReference>
<accession>A0ABD1ZG18</accession>
<feature type="transmembrane region" description="Helical" evidence="6">
    <location>
        <begin position="421"/>
        <end position="441"/>
    </location>
</feature>
<dbReference type="InterPro" id="IPR036259">
    <property type="entry name" value="MFS_trans_sf"/>
</dbReference>
<evidence type="ECO:0000256" key="2">
    <source>
        <dbReference type="ARBA" id="ARBA00005982"/>
    </source>
</evidence>
<comment type="similarity">
    <text evidence="2">Belongs to the major facilitator superfamily. Proton-dependent oligopeptide transporter (POT/PTR) (TC 2.A.17) family.</text>
</comment>
<proteinExistence type="inferred from homology"/>
<dbReference type="GO" id="GO:0016020">
    <property type="term" value="C:membrane"/>
    <property type="evidence" value="ECO:0007669"/>
    <property type="project" value="UniProtKB-SubCell"/>
</dbReference>
<dbReference type="SUPFAM" id="SSF103473">
    <property type="entry name" value="MFS general substrate transporter"/>
    <property type="match status" value="1"/>
</dbReference>
<evidence type="ECO:0000256" key="4">
    <source>
        <dbReference type="ARBA" id="ARBA00022989"/>
    </source>
</evidence>
<feature type="transmembrane region" description="Helical" evidence="6">
    <location>
        <begin position="211"/>
        <end position="232"/>
    </location>
</feature>
<sequence>MDTRNELDQPLVGRKRGHVIKEGFMKYLVAQEFLERVALRGVQSILAVFLLEKLHFHEVVATELVHLFLIGLFITPIIGSSLSDGYTGNYTACYIFSFCELLGLVLITISAIPVASWRSSPVNHVLVPFALVMVVLGSGALKPCQVTFGGDQMMYNFQVERGKDSSLGSSRGHKNRPSHEYFSAYYMAMNLGTLFSAVVSPLLRVNGHGSYLYVFLMPACSMALCILSFWWGRKHYYYRPVRKILGTSNTQPKTIGSGNEAPDEKATLLDVESASPKASYRQDLKDTLYVLLIVSPCVFFTAMFFQTSSTWVFQARSMDGHVPWLGGLEIQPDQMPALNPVLVVFIIPLMDNVVYPFVEKFKVEFTNLKRIVLALVTASLAFVTSGLLQMVIDSNLKESNPNNLYSPQQGGITILWQIPQYFLLSLAETLMYIPVIDWAYVEAPESTKTVVQAALHVYSAVGNLITITVVAIFGTGGSKVTESFTFAALGACAAGVMTYFSSTYITKETRAAKLRAIQSR</sequence>
<dbReference type="PANTHER" id="PTHR11654">
    <property type="entry name" value="OLIGOPEPTIDE TRANSPORTER-RELATED"/>
    <property type="match status" value="1"/>
</dbReference>
<dbReference type="Pfam" id="PF00854">
    <property type="entry name" value="PTR2"/>
    <property type="match status" value="1"/>
</dbReference>
<evidence type="ECO:0000256" key="1">
    <source>
        <dbReference type="ARBA" id="ARBA00004141"/>
    </source>
</evidence>
<protein>
    <recommendedName>
        <fullName evidence="9">Peptide transporter</fullName>
    </recommendedName>
</protein>
<evidence type="ECO:0000313" key="8">
    <source>
        <dbReference type="Proteomes" id="UP001605036"/>
    </source>
</evidence>
<comment type="caution">
    <text evidence="7">The sequence shown here is derived from an EMBL/GenBank/DDBJ whole genome shotgun (WGS) entry which is preliminary data.</text>
</comment>
<feature type="transmembrane region" description="Helical" evidence="6">
    <location>
        <begin position="370"/>
        <end position="392"/>
    </location>
</feature>
<keyword evidence="3 6" id="KW-0812">Transmembrane</keyword>
<dbReference type="Gene3D" id="1.20.1250.20">
    <property type="entry name" value="MFS general substrate transporter like domains"/>
    <property type="match status" value="1"/>
</dbReference>
<evidence type="ECO:0000256" key="3">
    <source>
        <dbReference type="ARBA" id="ARBA00022692"/>
    </source>
</evidence>
<feature type="transmembrane region" description="Helical" evidence="6">
    <location>
        <begin position="125"/>
        <end position="144"/>
    </location>
</feature>
<feature type="transmembrane region" description="Helical" evidence="6">
    <location>
        <begin position="184"/>
        <end position="205"/>
    </location>
</feature>
<name>A0ABD1ZG18_9MARC</name>
<dbReference type="AlphaFoldDB" id="A0ABD1ZG18"/>
<dbReference type="InterPro" id="IPR000109">
    <property type="entry name" value="POT_fam"/>
</dbReference>
<reference evidence="7 8" key="1">
    <citation type="submission" date="2024-09" db="EMBL/GenBank/DDBJ databases">
        <title>Chromosome-scale assembly of Riccia fluitans.</title>
        <authorList>
            <person name="Paukszto L."/>
            <person name="Sawicki J."/>
            <person name="Karawczyk K."/>
            <person name="Piernik-Szablinska J."/>
            <person name="Szczecinska M."/>
            <person name="Mazdziarz M."/>
        </authorList>
    </citation>
    <scope>NUCLEOTIDE SEQUENCE [LARGE SCALE GENOMIC DNA]</scope>
    <source>
        <strain evidence="7">Rf_01</strain>
        <tissue evidence="7">Aerial parts of the thallus</tissue>
    </source>
</reference>
<feature type="transmembrane region" description="Helical" evidence="6">
    <location>
        <begin position="59"/>
        <end position="79"/>
    </location>
</feature>
<feature type="transmembrane region" description="Helical" evidence="6">
    <location>
        <begin position="337"/>
        <end position="358"/>
    </location>
</feature>
<feature type="transmembrane region" description="Helical" evidence="6">
    <location>
        <begin position="486"/>
        <end position="505"/>
    </location>
</feature>
<feature type="transmembrane region" description="Helical" evidence="6">
    <location>
        <begin position="91"/>
        <end position="113"/>
    </location>
</feature>
<dbReference type="EMBL" id="JBHFFA010000001">
    <property type="protein sequence ID" value="KAL2650384.1"/>
    <property type="molecule type" value="Genomic_DNA"/>
</dbReference>
<gene>
    <name evidence="7" type="ORF">R1flu_018512</name>
</gene>
<comment type="subcellular location">
    <subcellularLocation>
        <location evidence="1">Membrane</location>
        <topology evidence="1">Multi-pass membrane protein</topology>
    </subcellularLocation>
</comment>
<evidence type="ECO:0000256" key="5">
    <source>
        <dbReference type="ARBA" id="ARBA00023136"/>
    </source>
</evidence>
<evidence type="ECO:0000256" key="6">
    <source>
        <dbReference type="SAM" id="Phobius"/>
    </source>
</evidence>
<organism evidence="7 8">
    <name type="scientific">Riccia fluitans</name>
    <dbReference type="NCBI Taxonomy" id="41844"/>
    <lineage>
        <taxon>Eukaryota</taxon>
        <taxon>Viridiplantae</taxon>
        <taxon>Streptophyta</taxon>
        <taxon>Embryophyta</taxon>
        <taxon>Marchantiophyta</taxon>
        <taxon>Marchantiopsida</taxon>
        <taxon>Marchantiidae</taxon>
        <taxon>Marchantiales</taxon>
        <taxon>Ricciaceae</taxon>
        <taxon>Riccia</taxon>
    </lineage>
</organism>
<evidence type="ECO:0008006" key="9">
    <source>
        <dbReference type="Google" id="ProtNLM"/>
    </source>
</evidence>
<keyword evidence="4 6" id="KW-1133">Transmembrane helix</keyword>